<dbReference type="InterPro" id="IPR008278">
    <property type="entry name" value="4-PPantetheinyl_Trfase_dom"/>
</dbReference>
<dbReference type="EMBL" id="CP020771">
    <property type="protein sequence ID" value="ARI80040.1"/>
    <property type="molecule type" value="Genomic_DNA"/>
</dbReference>
<sequence>MLLSLMFISTDEVHLYFISLDPSGDRLEKLASLLSEDEIIRANRYHFPQHKRRFLVARGCLREILGSYLAISPEKIEFIYSERGKPSINYQLQFNLSHSEEMAICGLTLTARIGVDLEKMRQMKDLDSLTKRFFCAREHELVEKSAEKEKLFFQLWTAKEAYLKALGTGISGGLDRVEVGLNPLKLDNVAGEWQLWTAAIGDNYRATVVIEGSDRVIKTFGLSDL</sequence>
<name>A0AB33BFL0_MICA7</name>
<dbReference type="InterPro" id="IPR037143">
    <property type="entry name" value="4-PPantetheinyl_Trfase_dom_sf"/>
</dbReference>
<evidence type="ECO:0000259" key="3">
    <source>
        <dbReference type="Pfam" id="PF01648"/>
    </source>
</evidence>
<dbReference type="PANTHER" id="PTHR12215">
    <property type="entry name" value="PHOSPHOPANTETHEINE TRANSFERASE"/>
    <property type="match status" value="1"/>
</dbReference>
<reference evidence="5 6" key="1">
    <citation type="journal article" date="2018" name="Harmful Algae">
        <title>The highly heterogeneous methylated genomes and diverse restriction-modification systems of bloom-forming Microcystis.</title>
        <authorList>
            <person name="Zhao L."/>
            <person name="Song Y."/>
            <person name="Li L."/>
            <person name="Gan N."/>
            <person name="Brand J.J."/>
            <person name="Song L."/>
        </authorList>
    </citation>
    <scope>NUCLEOTIDE SEQUENCE [LARGE SCALE GENOMIC DNA]</scope>
    <source>
        <strain evidence="5 6">PCC 7806SL</strain>
    </source>
</reference>
<dbReference type="Pfam" id="PF01648">
    <property type="entry name" value="ACPS"/>
    <property type="match status" value="1"/>
</dbReference>
<accession>A0AB33BFL0</accession>
<dbReference type="PANTHER" id="PTHR12215:SF10">
    <property type="entry name" value="L-AMINOADIPATE-SEMIALDEHYDE DEHYDROGENASE-PHOSPHOPANTETHEINYL TRANSFERASE"/>
    <property type="match status" value="1"/>
</dbReference>
<organism evidence="5 6">
    <name type="scientific">Microcystis aeruginosa PCC 7806SL</name>
    <dbReference type="NCBI Taxonomy" id="1903187"/>
    <lineage>
        <taxon>Bacteria</taxon>
        <taxon>Bacillati</taxon>
        <taxon>Cyanobacteriota</taxon>
        <taxon>Cyanophyceae</taxon>
        <taxon>Oscillatoriophycideae</taxon>
        <taxon>Chroococcales</taxon>
        <taxon>Microcystaceae</taxon>
        <taxon>Microcystis</taxon>
    </lineage>
</organism>
<dbReference type="Pfam" id="PF22624">
    <property type="entry name" value="AASDHPPT_N"/>
    <property type="match status" value="1"/>
</dbReference>
<dbReference type="Proteomes" id="UP000192439">
    <property type="component" value="Chromosome"/>
</dbReference>
<evidence type="ECO:0000313" key="5">
    <source>
        <dbReference type="EMBL" id="ARI80040.1"/>
    </source>
</evidence>
<dbReference type="GO" id="GO:0008897">
    <property type="term" value="F:holo-[acyl-carrier-protein] synthase activity"/>
    <property type="evidence" value="ECO:0007669"/>
    <property type="project" value="InterPro"/>
</dbReference>
<feature type="domain" description="4'-phosphopantetheinyl transferase N-terminal" evidence="4">
    <location>
        <begin position="21"/>
        <end position="103"/>
    </location>
</feature>
<dbReference type="Gene3D" id="3.90.470.20">
    <property type="entry name" value="4'-phosphopantetheinyl transferase domain"/>
    <property type="match status" value="2"/>
</dbReference>
<evidence type="ECO:0000259" key="4">
    <source>
        <dbReference type="Pfam" id="PF22624"/>
    </source>
</evidence>
<keyword evidence="6" id="KW-1185">Reference proteome</keyword>
<evidence type="ECO:0008006" key="7">
    <source>
        <dbReference type="Google" id="ProtNLM"/>
    </source>
</evidence>
<evidence type="ECO:0000256" key="1">
    <source>
        <dbReference type="ARBA" id="ARBA00010990"/>
    </source>
</evidence>
<comment type="similarity">
    <text evidence="1">Belongs to the P-Pant transferase superfamily. Gsp/Sfp/HetI/AcpT family.</text>
</comment>
<dbReference type="InterPro" id="IPR055066">
    <property type="entry name" value="AASDHPPT_N"/>
</dbReference>
<keyword evidence="2" id="KW-0808">Transferase</keyword>
<dbReference type="InterPro" id="IPR050559">
    <property type="entry name" value="P-Pant_transferase_sf"/>
</dbReference>
<feature type="domain" description="4'-phosphopantetheinyl transferase" evidence="3">
    <location>
        <begin position="112"/>
        <end position="185"/>
    </location>
</feature>
<dbReference type="AlphaFoldDB" id="A0AB33BFL0"/>
<dbReference type="SUPFAM" id="SSF56214">
    <property type="entry name" value="4'-phosphopantetheinyl transferase"/>
    <property type="match status" value="2"/>
</dbReference>
<evidence type="ECO:0000313" key="6">
    <source>
        <dbReference type="Proteomes" id="UP000192439"/>
    </source>
</evidence>
<gene>
    <name evidence="5" type="ORF">BH695_0759</name>
</gene>
<dbReference type="GO" id="GO:0000287">
    <property type="term" value="F:magnesium ion binding"/>
    <property type="evidence" value="ECO:0007669"/>
    <property type="project" value="InterPro"/>
</dbReference>
<evidence type="ECO:0000256" key="2">
    <source>
        <dbReference type="ARBA" id="ARBA00022679"/>
    </source>
</evidence>
<protein>
    <recommendedName>
        <fullName evidence="7">4'-phosphopantetheinyl transferase domain-containing protein</fullName>
    </recommendedName>
</protein>
<dbReference type="GO" id="GO:0005829">
    <property type="term" value="C:cytosol"/>
    <property type="evidence" value="ECO:0007669"/>
    <property type="project" value="TreeGrafter"/>
</dbReference>
<proteinExistence type="inferred from homology"/>
<dbReference type="GO" id="GO:0019878">
    <property type="term" value="P:lysine biosynthetic process via aminoadipic acid"/>
    <property type="evidence" value="ECO:0007669"/>
    <property type="project" value="TreeGrafter"/>
</dbReference>